<gene>
    <name evidence="1" type="ORF">F965_00734</name>
</gene>
<comment type="caution">
    <text evidence="1">The sequence shown here is derived from an EMBL/GenBank/DDBJ whole genome shotgun (WGS) entry which is preliminary data.</text>
</comment>
<sequence length="285" mass="33379">MNIMIEPNITIVTAFFDIGRGDWTKDKGHPGYLHRPTSQYFDYFKNLAELDNPFIVYTSSDFVEKILEIREGKPTTVISIDLKEKFSSVLERIDVIQNDEHFRSKVDDKQLRNPEYWSPYYVLVNNLKSYFVYESIKENLITTDLVAWLDFGYCRDKKTLSKLRQWSYSFDTSKIHLFTIAEEFEFSEANVLNSILGNVPYIIGGGIVGSVEKWPDFYNLILSSQMELLNNNLVDDDQGVYLLSKLRNPDMIQLNYLGKNNWFGIFKKFRQTNGLLDKIKLFLNF</sequence>
<dbReference type="InterPro" id="IPR011735">
    <property type="entry name" value="WlaTC/HtrL_glycosyltransf"/>
</dbReference>
<dbReference type="AlphaFoldDB" id="N8WNV2"/>
<proteinExistence type="predicted"/>
<dbReference type="EMBL" id="APPI01000012">
    <property type="protein sequence ID" value="ENV13636.1"/>
    <property type="molecule type" value="Genomic_DNA"/>
</dbReference>
<name>N8WNV2_9GAMM</name>
<dbReference type="Pfam" id="PF09612">
    <property type="entry name" value="HtrL_YibB"/>
    <property type="match status" value="1"/>
</dbReference>
<organism evidence="1 2">
    <name type="scientific">Acinetobacter schindleri NIPH 900</name>
    <dbReference type="NCBI Taxonomy" id="1217675"/>
    <lineage>
        <taxon>Bacteria</taxon>
        <taxon>Pseudomonadati</taxon>
        <taxon>Pseudomonadota</taxon>
        <taxon>Gammaproteobacteria</taxon>
        <taxon>Moraxellales</taxon>
        <taxon>Moraxellaceae</taxon>
        <taxon>Acinetobacter</taxon>
    </lineage>
</organism>
<dbReference type="NCBIfam" id="TIGR02192">
    <property type="entry name" value="HtrL_YibB"/>
    <property type="match status" value="1"/>
</dbReference>
<evidence type="ECO:0000313" key="1">
    <source>
        <dbReference type="EMBL" id="ENV13636.1"/>
    </source>
</evidence>
<protein>
    <submittedName>
        <fullName evidence="1">Protein YibB</fullName>
    </submittedName>
</protein>
<accession>N8WNV2</accession>
<evidence type="ECO:0000313" key="2">
    <source>
        <dbReference type="Proteomes" id="UP000018438"/>
    </source>
</evidence>
<keyword evidence="2" id="KW-1185">Reference proteome</keyword>
<dbReference type="Proteomes" id="UP000018438">
    <property type="component" value="Unassembled WGS sequence"/>
</dbReference>
<reference evidence="1 2" key="1">
    <citation type="submission" date="2013-02" db="EMBL/GenBank/DDBJ databases">
        <title>The Genome Sequence of Acinetobacter schindleri NIPH 900.</title>
        <authorList>
            <consortium name="The Broad Institute Genome Sequencing Platform"/>
            <consortium name="The Broad Institute Genome Sequencing Center for Infectious Disease"/>
            <person name="Cerqueira G."/>
            <person name="Feldgarden M."/>
            <person name="Courvalin P."/>
            <person name="Perichon B."/>
            <person name="Grillot-Courvalin C."/>
            <person name="Clermont D."/>
            <person name="Rocha E."/>
            <person name="Yoon E.-J."/>
            <person name="Nemec A."/>
            <person name="Walker B."/>
            <person name="Young S.K."/>
            <person name="Zeng Q."/>
            <person name="Gargeya S."/>
            <person name="Fitzgerald M."/>
            <person name="Haas B."/>
            <person name="Abouelleil A."/>
            <person name="Alvarado L."/>
            <person name="Arachchi H.M."/>
            <person name="Berlin A.M."/>
            <person name="Chapman S.B."/>
            <person name="Dewar J."/>
            <person name="Goldberg J."/>
            <person name="Griggs A."/>
            <person name="Gujja S."/>
            <person name="Hansen M."/>
            <person name="Howarth C."/>
            <person name="Imamovic A."/>
            <person name="Larimer J."/>
            <person name="McCowan C."/>
            <person name="Murphy C."/>
            <person name="Neiman D."/>
            <person name="Pearson M."/>
            <person name="Priest M."/>
            <person name="Roberts A."/>
            <person name="Saif S."/>
            <person name="Shea T."/>
            <person name="Sisk P."/>
            <person name="Sykes S."/>
            <person name="Wortman J."/>
            <person name="Nusbaum C."/>
            <person name="Birren B."/>
        </authorList>
    </citation>
    <scope>NUCLEOTIDE SEQUENCE [LARGE SCALE GENOMIC DNA]</scope>
    <source>
        <strain evidence="1 2">NIPH 900</strain>
    </source>
</reference>
<dbReference type="HOGENOM" id="CLU_084735_0_0_6"/>
<dbReference type="PATRIC" id="fig|1217675.3.peg.711"/>